<sequence>MIRSIQRFMREEDGVTALEYGLLAAIVAGALMIFAAPAIQSFFKKLFETLSTAIDNAGKDATSAT</sequence>
<name>A0A0R0AEI3_9GAMM</name>
<evidence type="ECO:0000313" key="2">
    <source>
        <dbReference type="EMBL" id="KRG39876.1"/>
    </source>
</evidence>
<keyword evidence="3" id="KW-1185">Reference proteome</keyword>
<feature type="transmembrane region" description="Helical" evidence="1">
    <location>
        <begin position="20"/>
        <end position="43"/>
    </location>
</feature>
<dbReference type="OrthoDB" id="5690605at2"/>
<comment type="caution">
    <text evidence="2">The sequence shown here is derived from an EMBL/GenBank/DDBJ whole genome shotgun (WGS) entry which is preliminary data.</text>
</comment>
<keyword evidence="1" id="KW-0812">Transmembrane</keyword>
<keyword evidence="1" id="KW-1133">Transmembrane helix</keyword>
<accession>A0A0R0AEI3</accession>
<dbReference type="InterPro" id="IPR007047">
    <property type="entry name" value="Flp_Fap"/>
</dbReference>
<evidence type="ECO:0000256" key="1">
    <source>
        <dbReference type="SAM" id="Phobius"/>
    </source>
</evidence>
<dbReference type="EMBL" id="LLXU01000103">
    <property type="protein sequence ID" value="KRG39876.1"/>
    <property type="molecule type" value="Genomic_DNA"/>
</dbReference>
<dbReference type="STRING" id="676599.ARC20_13505"/>
<evidence type="ECO:0000313" key="3">
    <source>
        <dbReference type="Proteomes" id="UP000051802"/>
    </source>
</evidence>
<protein>
    <submittedName>
        <fullName evidence="2">Pilin</fullName>
    </submittedName>
</protein>
<dbReference type="RefSeq" id="WP_057648026.1">
    <property type="nucleotide sequence ID" value="NZ_LLXU01000103.1"/>
</dbReference>
<gene>
    <name evidence="2" type="ORF">ARC20_13505</name>
</gene>
<keyword evidence="1" id="KW-0472">Membrane</keyword>
<organism evidence="2 3">
    <name type="scientific">Stenotrophomonas panacihumi</name>
    <dbReference type="NCBI Taxonomy" id="676599"/>
    <lineage>
        <taxon>Bacteria</taxon>
        <taxon>Pseudomonadati</taxon>
        <taxon>Pseudomonadota</taxon>
        <taxon>Gammaproteobacteria</taxon>
        <taxon>Lysobacterales</taxon>
        <taxon>Lysobacteraceae</taxon>
        <taxon>Stenotrophomonas</taxon>
    </lineage>
</organism>
<reference evidence="2 3" key="1">
    <citation type="submission" date="2015-10" db="EMBL/GenBank/DDBJ databases">
        <title>Genome sequencing and analysis of members of genus Stenotrophomonas.</title>
        <authorList>
            <person name="Patil P.P."/>
            <person name="Midha S."/>
            <person name="Patil P.B."/>
        </authorList>
    </citation>
    <scope>NUCLEOTIDE SEQUENCE [LARGE SCALE GENOMIC DNA]</scope>
    <source>
        <strain evidence="2 3">JCM 16536</strain>
    </source>
</reference>
<dbReference type="Proteomes" id="UP000051802">
    <property type="component" value="Unassembled WGS sequence"/>
</dbReference>
<proteinExistence type="predicted"/>
<dbReference type="Pfam" id="PF04964">
    <property type="entry name" value="Flp_Fap"/>
    <property type="match status" value="1"/>
</dbReference>
<dbReference type="AlphaFoldDB" id="A0A0R0AEI3"/>